<feature type="coiled-coil region" evidence="1">
    <location>
        <begin position="967"/>
        <end position="1025"/>
    </location>
</feature>
<dbReference type="Pfam" id="PF01465">
    <property type="entry name" value="GRIP"/>
    <property type="match status" value="1"/>
</dbReference>
<accession>A0A507EZE1</accession>
<evidence type="ECO:0000256" key="1">
    <source>
        <dbReference type="SAM" id="Coils"/>
    </source>
</evidence>
<dbReference type="PROSITE" id="PS50913">
    <property type="entry name" value="GRIP"/>
    <property type="match status" value="1"/>
</dbReference>
<keyword evidence="1" id="KW-0175">Coiled coil</keyword>
<feature type="coiled-coil region" evidence="1">
    <location>
        <begin position="1931"/>
        <end position="1986"/>
    </location>
</feature>
<comment type="caution">
    <text evidence="4">The sequence shown here is derived from an EMBL/GenBank/DDBJ whole genome shotgun (WGS) entry which is preliminary data.</text>
</comment>
<protein>
    <recommendedName>
        <fullName evidence="3">GRIP domain-containing protein</fullName>
    </recommendedName>
</protein>
<dbReference type="STRING" id="246404.A0A507EZE1"/>
<feature type="coiled-coil region" evidence="1">
    <location>
        <begin position="2036"/>
        <end position="2091"/>
    </location>
</feature>
<evidence type="ECO:0000256" key="2">
    <source>
        <dbReference type="SAM" id="MobiDB-lite"/>
    </source>
</evidence>
<dbReference type="SMART" id="SM00755">
    <property type="entry name" value="Grip"/>
    <property type="match status" value="1"/>
</dbReference>
<feature type="coiled-coil region" evidence="1">
    <location>
        <begin position="640"/>
        <end position="934"/>
    </location>
</feature>
<dbReference type="PANTHER" id="PTHR23159:SF60">
    <property type="entry name" value="SPINDLE ASSEMBLY ABNORMAL PROTEIN 4"/>
    <property type="match status" value="1"/>
</dbReference>
<feature type="compositionally biased region" description="Low complexity" evidence="2">
    <location>
        <begin position="308"/>
        <end position="318"/>
    </location>
</feature>
<dbReference type="InterPro" id="IPR000237">
    <property type="entry name" value="GRIP_dom"/>
</dbReference>
<sequence length="2289" mass="249763">MAGKKKKKASAPAESPTNAADNAHPLFEFIEEEETVEPLVDPLTAVDLMDAINPLNTMTPATSNNLMDLQMDDWLHNAASFPQPAQSIIPAPSSSNTPLSSLPFTSFGTLSSGLSSQSHNSASLFDAPSESFSFSQTPKHNNSLSVLRDSLRASTDSESAHSQQHASANLLDLSPVGMPISSNSKMLHIPLETGSIDLSLDDVASKLDRLERLQSMFKELEARHKQLSRHTARVNRVLERFTPLKEGIPVDDEAALNRMESFLNDSQLKVKEVALLKDRVKELEIQGKKVFELQAKVSDQEEQIKLLKSQASSASSPQRNGSMDASKPTVNTASVTNSPSHPTPPAAPSFFNFQTLLPTVKSNPPAITTPTAISAVSNAANSDMASPVSPQESTEKSASAVSTLQMKLKLRDLANALKKVTEQRDVAVSRIKELQDAAEISHTSNPSALPITHQSNRRSSVDELIVGIPNSAKSDANSSPLVLVDLGTASPTQESSDDPLFHPSRTSEDLLFGPPSHSSSAFIAHGSRPGTIQTSTNTARLLEEYKTRVKDLETTIEMLRNEVFELSETNKKLRTGGERAAIRRRVNSVPHYYESSVSGVGAITDTFSSSSTSSSAAAPRVSTSSANASSALMLPATAEVSDLEAALLEKQEELKDVEARHAESMKKVEACEARITQLEKDVKRVQDEKNSVEEKLGAIDGVHQVNLDSMAAVHDMTVKTLESDLENMKRLKKLEIEKVLGLQQERDGLEAQREELETKLESLELSLSNLKAANDAAVKSLGESEVSRREIFAELEQAKLKIQGLEMELEATQTKLGAALDDVASLKAEKTVTENALVQASDVEASASADLQNQLETTKTALKETQAKMDKAYAVIRKFKAESEAKSKEIEHQKVKMEELVSQLESAKPVDKESADLEGKLSALQVELQSVQTALSSSVDEAATLRQKLEASESALRTGDLESARAIAETASQCDELKAQVNVLQAKIANTSHVQAHTESLQAQIALLENDVKTAQEALNHATDDRVQSLLSRVADLELALTTSDTDLAELKVSEGRLKAAEAAITAVSSSHANAVEFLDQQLSTIKKTLADAENLGAAAVSKAHEDTDGVKVELASVSESLSAETAKRKSLESQILLLQDEVSSAKAACAEFEKELEKARESELLQNSSSAELVSTLETQILDLNAQLEKSESARIEIRILETRIVDLEGQLEATTRTANTGDQDHVGSDINTQLQIKIEELSATRERCAKLENQLKSTQELLRTSLEDVSAKSVQESNEFKLKISELEANLVDAREDAELLRKAAQSQSSTAIQSTDEEVEGRKHRIADLELLLIAARDALAAPSNEKDANDTDTDTKRRISELESDLSAAQAKLSVASAELVSAKDLLVNDKCVHDDYDAMKARIIELEVEVAQLDQSLASALAEKCTHSDYATLQSRLVSMEAELVQAEQALAAKEDDMRQSAIDHQSKLSSVQESISALNSELESMRQSHSAALLQMISLQDYEAIKHHSATLEARCSELEAKIDLESKQTAVTSAKCDHSDYEALQSRLSELDALILSTKDQLAQSLARECNHNDYEALSAEASQLRASLASQTQVHDANQIESNQMSETLKMRIGSLEEQIASTEIKLAESLSKVCGHGDVDAINVELEALRLELSASQHSSSAATSNLEAMKLEMQSLRALLAETESAKSQLESLLQSSQTTQQDTKTIAQFPDPLQDSSEEIESLLLKITTLETQVADLTTRCHAAEETLALQKQEAHAHVEALLSRETELTQTKSRLTEEEEKKNKSIQLLRNMKAKILKLEDTVATKEGELSALKSELVELRGNVATGSAEQNSKVIMLTKQVDEMGARIRKQNDDLFQLEKQQEAKNAELEKLSASVNDANVIRDKAVAERDELLANESLRNGELDASRATLSLQSQQLTVWHERVKEAEFRLSNLEDELETSKRLFESKSVECEALQMKLSDLEKQFYETEQTVGNNSDEVDQMRREIFNLRKEVVAFTKSVREKDAAVLSLQQDKQQFDAILIRSEKQADVLRVELSQLKSRVADVEMMEDKLKFAAEQLESVKASKESEVNKRTRELRIRLEEFERAVDEGKTRENQLLKLNKSLKDEVRKLARSIGISTPFTSPPLSQQNSGLDAAEVAAANASSSVYKFPARNNSIANQGAASLGSGVDLGGSLNGLNWSGSPVPAGKGATMISTYPTSARTSISSPTSAFGGPPQPGTSSGKLAANDEYLKNVVLRFVESKRDTKLQMIPALGMLLRLTPDEIKRVQKCVT</sequence>
<evidence type="ECO:0000259" key="3">
    <source>
        <dbReference type="PROSITE" id="PS50913"/>
    </source>
</evidence>
<organism evidence="4 5">
    <name type="scientific">Chytriomyces confervae</name>
    <dbReference type="NCBI Taxonomy" id="246404"/>
    <lineage>
        <taxon>Eukaryota</taxon>
        <taxon>Fungi</taxon>
        <taxon>Fungi incertae sedis</taxon>
        <taxon>Chytridiomycota</taxon>
        <taxon>Chytridiomycota incertae sedis</taxon>
        <taxon>Chytridiomycetes</taxon>
        <taxon>Chytridiales</taxon>
        <taxon>Chytriomycetaceae</taxon>
        <taxon>Chytriomyces</taxon>
    </lineage>
</organism>
<proteinExistence type="predicted"/>
<dbReference type="OrthoDB" id="1926336at2759"/>
<evidence type="ECO:0000313" key="4">
    <source>
        <dbReference type="EMBL" id="TPX69212.1"/>
    </source>
</evidence>
<feature type="coiled-coil region" evidence="1">
    <location>
        <begin position="1122"/>
        <end position="1306"/>
    </location>
</feature>
<dbReference type="EMBL" id="QEAP01000322">
    <property type="protein sequence ID" value="TPX69212.1"/>
    <property type="molecule type" value="Genomic_DNA"/>
</dbReference>
<feature type="region of interest" description="Disordered" evidence="2">
    <location>
        <begin position="438"/>
        <end position="458"/>
    </location>
</feature>
<dbReference type="Proteomes" id="UP000320333">
    <property type="component" value="Unassembled WGS sequence"/>
</dbReference>
<reference evidence="4 5" key="1">
    <citation type="journal article" date="2019" name="Sci. Rep.">
        <title>Comparative genomics of chytrid fungi reveal insights into the obligate biotrophic and pathogenic lifestyle of Synchytrium endobioticum.</title>
        <authorList>
            <person name="van de Vossenberg B.T.L.H."/>
            <person name="Warris S."/>
            <person name="Nguyen H.D.T."/>
            <person name="van Gent-Pelzer M.P.E."/>
            <person name="Joly D.L."/>
            <person name="van de Geest H.C."/>
            <person name="Bonants P.J.M."/>
            <person name="Smith D.S."/>
            <person name="Levesque C.A."/>
            <person name="van der Lee T.A.J."/>
        </authorList>
    </citation>
    <scope>NUCLEOTIDE SEQUENCE [LARGE SCALE GENOMIC DNA]</scope>
    <source>
        <strain evidence="4 5">CBS 675.73</strain>
    </source>
</reference>
<feature type="domain" description="GRIP" evidence="3">
    <location>
        <begin position="2238"/>
        <end position="2287"/>
    </location>
</feature>
<feature type="coiled-coil region" evidence="1">
    <location>
        <begin position="542"/>
        <end position="569"/>
    </location>
</feature>
<dbReference type="Gene3D" id="1.10.287.1490">
    <property type="match status" value="1"/>
</dbReference>
<feature type="compositionally biased region" description="Polar residues" evidence="2">
    <location>
        <begin position="441"/>
        <end position="458"/>
    </location>
</feature>
<feature type="compositionally biased region" description="Polar residues" evidence="2">
    <location>
        <begin position="319"/>
        <end position="337"/>
    </location>
</feature>
<gene>
    <name evidence="4" type="ORF">CcCBS67573_g06905</name>
</gene>
<feature type="coiled-coil region" evidence="1">
    <location>
        <begin position="1676"/>
        <end position="1888"/>
    </location>
</feature>
<evidence type="ECO:0000313" key="5">
    <source>
        <dbReference type="Proteomes" id="UP000320333"/>
    </source>
</evidence>
<dbReference type="PANTHER" id="PTHR23159">
    <property type="entry name" value="CENTROSOMAL PROTEIN 2"/>
    <property type="match status" value="1"/>
</dbReference>
<feature type="region of interest" description="Disordered" evidence="2">
    <location>
        <begin position="308"/>
        <end position="350"/>
    </location>
</feature>
<feature type="coiled-coil region" evidence="1">
    <location>
        <begin position="1363"/>
        <end position="1568"/>
    </location>
</feature>
<keyword evidence="5" id="KW-1185">Reference proteome</keyword>
<feature type="region of interest" description="Disordered" evidence="2">
    <location>
        <begin position="2221"/>
        <end position="2241"/>
    </location>
</feature>
<feature type="region of interest" description="Disordered" evidence="2">
    <location>
        <begin position="1"/>
        <end position="23"/>
    </location>
</feature>
<name>A0A507EZE1_9FUNG</name>
<feature type="coiled-coil region" evidence="1">
    <location>
        <begin position="203"/>
        <end position="230"/>
    </location>
</feature>